<accession>A0A017RVJ5</accession>
<dbReference type="RefSeq" id="WP_035379217.1">
    <property type="nucleotide sequence ID" value="NZ_AZQP01000015.1"/>
</dbReference>
<dbReference type="GO" id="GO:0004534">
    <property type="term" value="F:5'-3' RNA exonuclease activity"/>
    <property type="evidence" value="ECO:0007669"/>
    <property type="project" value="TreeGrafter"/>
</dbReference>
<gene>
    <name evidence="2" type="ORF">Q428_06530</name>
</gene>
<dbReference type="OrthoDB" id="9791620at2"/>
<keyword evidence="2" id="KW-0808">Transferase</keyword>
<protein>
    <submittedName>
        <fullName evidence="2">Phosphotransferase</fullName>
    </submittedName>
</protein>
<dbReference type="InterPro" id="IPR004013">
    <property type="entry name" value="PHP_dom"/>
</dbReference>
<feature type="domain" description="Polymerase/histidinol phosphatase N-terminal" evidence="1">
    <location>
        <begin position="5"/>
        <end position="70"/>
    </location>
</feature>
<dbReference type="EMBL" id="AZQP01000015">
    <property type="protein sequence ID" value="EYE88702.1"/>
    <property type="molecule type" value="Genomic_DNA"/>
</dbReference>
<dbReference type="Proteomes" id="UP000019681">
    <property type="component" value="Unassembled WGS sequence"/>
</dbReference>
<comment type="caution">
    <text evidence="2">The sequence shown here is derived from an EMBL/GenBank/DDBJ whole genome shotgun (WGS) entry which is preliminary data.</text>
</comment>
<dbReference type="STRING" id="1403537.Q428_06530"/>
<evidence type="ECO:0000313" key="3">
    <source>
        <dbReference type="Proteomes" id="UP000019681"/>
    </source>
</evidence>
<dbReference type="InterPro" id="IPR003141">
    <property type="entry name" value="Pol/His_phosphatase_N"/>
</dbReference>
<keyword evidence="3" id="KW-1185">Reference proteome</keyword>
<sequence>MLNKADLHIHTTVSDGELDPEEVVIMAKISGIDLISITDHNSTEGIQESVNAGKTYGINVIPGIELSTKYKGEKVHILGYFKSNKYNDSIFQNILQLLKCDKTKDARKEMNKFMNTVTSGNKLSVLEGIDLLRAFDASVALAHPIRINKKILSEVLQFPFDGIELKYCASISDNICYFDLENKDSFSFYTAGSDFHTTKTKNTHHSVIGKPHLDSYEIALFLENSKALVL</sequence>
<proteinExistence type="predicted"/>
<dbReference type="SMART" id="SM00481">
    <property type="entry name" value="POLIIIAc"/>
    <property type="match status" value="1"/>
</dbReference>
<reference evidence="2 3" key="1">
    <citation type="journal article" date="2014" name="Genome Announc.">
        <title>Draft Genome Sequence of Fervidicella metallireducens Strain AeBT, an Iron-Reducing Thermoanaerobe from the Great Artesian Basin.</title>
        <authorList>
            <person name="Patel B.K."/>
        </authorList>
    </citation>
    <scope>NUCLEOTIDE SEQUENCE [LARGE SCALE GENOMIC DNA]</scope>
    <source>
        <strain evidence="2 3">AeB</strain>
    </source>
</reference>
<dbReference type="SUPFAM" id="SSF89550">
    <property type="entry name" value="PHP domain-like"/>
    <property type="match status" value="1"/>
</dbReference>
<dbReference type="GO" id="GO:0016740">
    <property type="term" value="F:transferase activity"/>
    <property type="evidence" value="ECO:0007669"/>
    <property type="project" value="UniProtKB-KW"/>
</dbReference>
<name>A0A017RVJ5_9CLOT</name>
<evidence type="ECO:0000313" key="2">
    <source>
        <dbReference type="EMBL" id="EYE88702.1"/>
    </source>
</evidence>
<evidence type="ECO:0000259" key="1">
    <source>
        <dbReference type="SMART" id="SM00481"/>
    </source>
</evidence>
<dbReference type="InterPro" id="IPR052018">
    <property type="entry name" value="PHP_domain"/>
</dbReference>
<dbReference type="Gene3D" id="3.20.20.140">
    <property type="entry name" value="Metal-dependent hydrolases"/>
    <property type="match status" value="1"/>
</dbReference>
<dbReference type="InterPro" id="IPR016195">
    <property type="entry name" value="Pol/histidinol_Pase-like"/>
</dbReference>
<dbReference type="CDD" id="cd07438">
    <property type="entry name" value="PHP_HisPPase_AMP"/>
    <property type="match status" value="1"/>
</dbReference>
<dbReference type="PANTHER" id="PTHR42924">
    <property type="entry name" value="EXONUCLEASE"/>
    <property type="match status" value="1"/>
</dbReference>
<dbReference type="Pfam" id="PF02811">
    <property type="entry name" value="PHP"/>
    <property type="match status" value="1"/>
</dbReference>
<dbReference type="PANTHER" id="PTHR42924:SF3">
    <property type="entry name" value="POLYMERASE_HISTIDINOL PHOSPHATASE N-TERMINAL DOMAIN-CONTAINING PROTEIN"/>
    <property type="match status" value="1"/>
</dbReference>
<organism evidence="2 3">
    <name type="scientific">Fervidicella metallireducens AeB</name>
    <dbReference type="NCBI Taxonomy" id="1403537"/>
    <lineage>
        <taxon>Bacteria</taxon>
        <taxon>Bacillati</taxon>
        <taxon>Bacillota</taxon>
        <taxon>Clostridia</taxon>
        <taxon>Eubacteriales</taxon>
        <taxon>Clostridiaceae</taxon>
        <taxon>Fervidicella</taxon>
    </lineage>
</organism>
<dbReference type="GO" id="GO:0035312">
    <property type="term" value="F:5'-3' DNA exonuclease activity"/>
    <property type="evidence" value="ECO:0007669"/>
    <property type="project" value="TreeGrafter"/>
</dbReference>
<dbReference type="AlphaFoldDB" id="A0A017RVJ5"/>